<protein>
    <recommendedName>
        <fullName evidence="2">EF-hand domain-containing protein</fullName>
    </recommendedName>
</protein>
<dbReference type="GeneID" id="19017952"/>
<evidence type="ECO:0000313" key="3">
    <source>
        <dbReference type="EMBL" id="CCO14318.1"/>
    </source>
</evidence>
<evidence type="ECO:0000313" key="4">
    <source>
        <dbReference type="Proteomes" id="UP000198341"/>
    </source>
</evidence>
<accession>K8EYJ0</accession>
<evidence type="ECO:0000259" key="2">
    <source>
        <dbReference type="PROSITE" id="PS50222"/>
    </source>
</evidence>
<dbReference type="InterPro" id="IPR018247">
    <property type="entry name" value="EF_Hand_1_Ca_BS"/>
</dbReference>
<keyword evidence="1" id="KW-1133">Transmembrane helix</keyword>
<proteinExistence type="predicted"/>
<keyword evidence="1" id="KW-0812">Transmembrane</keyword>
<dbReference type="PROSITE" id="PS00018">
    <property type="entry name" value="EF_HAND_1"/>
    <property type="match status" value="1"/>
</dbReference>
<dbReference type="InterPro" id="IPR002048">
    <property type="entry name" value="EF_hand_dom"/>
</dbReference>
<evidence type="ECO:0000256" key="1">
    <source>
        <dbReference type="SAM" id="Phobius"/>
    </source>
</evidence>
<keyword evidence="4" id="KW-1185">Reference proteome</keyword>
<dbReference type="PROSITE" id="PS50222">
    <property type="entry name" value="EF_HAND_2"/>
    <property type="match status" value="1"/>
</dbReference>
<keyword evidence="1" id="KW-0472">Membrane</keyword>
<feature type="transmembrane region" description="Helical" evidence="1">
    <location>
        <begin position="411"/>
        <end position="435"/>
    </location>
</feature>
<dbReference type="KEGG" id="bpg:Bathy01g02170"/>
<feature type="domain" description="EF-hand" evidence="2">
    <location>
        <begin position="465"/>
        <end position="500"/>
    </location>
</feature>
<sequence>MTPLMKFLRANVLELSYLTEKRTLIRDWRLALLYYALLGLVTAYVVTSLVNGKSYIMTEVPTGVASAWGKGEKEFYDLQKEWDTTSEQCTNTAAGSDTGTGKYMFNYSESFVYDNVKCGYFNADEMISKLPSGNVMFFATHAHQSLVARYKATEVVLPNGTVTYTCPEAAMESNFGEAAQQVVDGRCMHLKENNYIIPGMEGSKMAFDHSYDTTSGEYSGTKPKTYVQKKDSDVNEYEFAPGQSVELTMKQWLELAGVDLDKPFDQQPGNFEGTLEGLTGGGADYSGRSIIWRHGGYLGRGTALNSAGKYPYPRLSGVRLNIFVRYFNYDLHKKVHTEMGDDDVYAIVTVSPVLGWFSKGQEITYRSNPTDLTDPIDAADGAPEGYYQDMYKYGILFDIQQTGLVGALDPVFIILTLTSGLVLLGVAGTIVNLLAKFGLGDLSKTYKSFIQEECDIQLEAARYTAQSIVASRAFKVADKDGEGQLDFAELKGVVTSCFSDQFASTNSKSKLQKELFSDEEIHSMTLFLMRAADPHLADRIMEGREKNVAELEASTLSLNQWQELSTSDYIDHDSLKNIIAKNKAMKRLQKQYSNA</sequence>
<dbReference type="AlphaFoldDB" id="K8EYJ0"/>
<dbReference type="Proteomes" id="UP000198341">
    <property type="component" value="Chromosome 1"/>
</dbReference>
<gene>
    <name evidence="3" type="ORF">Bathy01g02170</name>
</gene>
<dbReference type="EMBL" id="FO082278">
    <property type="protein sequence ID" value="CCO14318.1"/>
    <property type="molecule type" value="Genomic_DNA"/>
</dbReference>
<reference evidence="3 4" key="1">
    <citation type="submission" date="2011-10" db="EMBL/GenBank/DDBJ databases">
        <authorList>
            <person name="Genoscope - CEA"/>
        </authorList>
    </citation>
    <scope>NUCLEOTIDE SEQUENCE [LARGE SCALE GENOMIC DNA]</scope>
    <source>
        <strain evidence="3 4">RCC 1105</strain>
    </source>
</reference>
<organism evidence="3 4">
    <name type="scientific">Bathycoccus prasinos</name>
    <dbReference type="NCBI Taxonomy" id="41875"/>
    <lineage>
        <taxon>Eukaryota</taxon>
        <taxon>Viridiplantae</taxon>
        <taxon>Chlorophyta</taxon>
        <taxon>Mamiellophyceae</taxon>
        <taxon>Mamiellales</taxon>
        <taxon>Bathycoccaceae</taxon>
        <taxon>Bathycoccus</taxon>
    </lineage>
</organism>
<dbReference type="OrthoDB" id="498185at2759"/>
<feature type="transmembrane region" description="Helical" evidence="1">
    <location>
        <begin position="31"/>
        <end position="50"/>
    </location>
</feature>
<dbReference type="GO" id="GO:0005509">
    <property type="term" value="F:calcium ion binding"/>
    <property type="evidence" value="ECO:0007669"/>
    <property type="project" value="InterPro"/>
</dbReference>
<dbReference type="eggNOG" id="ENOG502T10T">
    <property type="taxonomic scope" value="Eukaryota"/>
</dbReference>
<name>K8EYJ0_9CHLO</name>
<dbReference type="RefSeq" id="XP_007515439.1">
    <property type="nucleotide sequence ID" value="XM_007515377.1"/>
</dbReference>